<reference evidence="3" key="1">
    <citation type="submission" date="2023-03" db="EMBL/GenBank/DDBJ databases">
        <title>Massive genome expansion in bonnet fungi (Mycena s.s.) driven by repeated elements and novel gene families across ecological guilds.</title>
        <authorList>
            <consortium name="Lawrence Berkeley National Laboratory"/>
            <person name="Harder C.B."/>
            <person name="Miyauchi S."/>
            <person name="Viragh M."/>
            <person name="Kuo A."/>
            <person name="Thoen E."/>
            <person name="Andreopoulos B."/>
            <person name="Lu D."/>
            <person name="Skrede I."/>
            <person name="Drula E."/>
            <person name="Henrissat B."/>
            <person name="Morin E."/>
            <person name="Kohler A."/>
            <person name="Barry K."/>
            <person name="LaButti K."/>
            <person name="Morin E."/>
            <person name="Salamov A."/>
            <person name="Lipzen A."/>
            <person name="Mereny Z."/>
            <person name="Hegedus B."/>
            <person name="Baldrian P."/>
            <person name="Stursova M."/>
            <person name="Weitz H."/>
            <person name="Taylor A."/>
            <person name="Grigoriev I.V."/>
            <person name="Nagy L.G."/>
            <person name="Martin F."/>
            <person name="Kauserud H."/>
        </authorList>
    </citation>
    <scope>NUCLEOTIDE SEQUENCE</scope>
    <source>
        <strain evidence="3">9284</strain>
    </source>
</reference>
<evidence type="ECO:0000259" key="2">
    <source>
        <dbReference type="Pfam" id="PF16787"/>
    </source>
</evidence>
<dbReference type="Gene3D" id="1.10.443.20">
    <property type="entry name" value="Centromere DNA-binding protein complex CBF3 subunit, domain 2"/>
    <property type="match status" value="1"/>
</dbReference>
<dbReference type="EMBL" id="JARKIF010000003">
    <property type="protein sequence ID" value="KAJ7643641.1"/>
    <property type="molecule type" value="Genomic_DNA"/>
</dbReference>
<organism evidence="3 4">
    <name type="scientific">Roridomyces roridus</name>
    <dbReference type="NCBI Taxonomy" id="1738132"/>
    <lineage>
        <taxon>Eukaryota</taxon>
        <taxon>Fungi</taxon>
        <taxon>Dikarya</taxon>
        <taxon>Basidiomycota</taxon>
        <taxon>Agaricomycotina</taxon>
        <taxon>Agaricomycetes</taxon>
        <taxon>Agaricomycetidae</taxon>
        <taxon>Agaricales</taxon>
        <taxon>Marasmiineae</taxon>
        <taxon>Mycenaceae</taxon>
        <taxon>Roridomyces</taxon>
    </lineage>
</organism>
<name>A0AAD7CAJ3_9AGAR</name>
<dbReference type="GO" id="GO:0003677">
    <property type="term" value="F:DNA binding"/>
    <property type="evidence" value="ECO:0007669"/>
    <property type="project" value="InterPro"/>
</dbReference>
<feature type="region of interest" description="Disordered" evidence="1">
    <location>
        <begin position="25"/>
        <end position="49"/>
    </location>
</feature>
<dbReference type="Pfam" id="PF16787">
    <property type="entry name" value="NDC10_II"/>
    <property type="match status" value="1"/>
</dbReference>
<evidence type="ECO:0000313" key="3">
    <source>
        <dbReference type="EMBL" id="KAJ7643641.1"/>
    </source>
</evidence>
<feature type="compositionally biased region" description="Polar residues" evidence="1">
    <location>
        <begin position="25"/>
        <end position="38"/>
    </location>
</feature>
<dbReference type="AlphaFoldDB" id="A0AAD7CAJ3"/>
<dbReference type="Proteomes" id="UP001221142">
    <property type="component" value="Unassembled WGS sequence"/>
</dbReference>
<dbReference type="InterPro" id="IPR031872">
    <property type="entry name" value="NDC10_II"/>
</dbReference>
<evidence type="ECO:0000256" key="1">
    <source>
        <dbReference type="SAM" id="MobiDB-lite"/>
    </source>
</evidence>
<feature type="domain" description="Ndc10" evidence="2">
    <location>
        <begin position="223"/>
        <end position="365"/>
    </location>
</feature>
<accession>A0AAD7CAJ3</accession>
<sequence length="373" mass="41611">MAHQHRLQKKLAGAPYRYNDMEEVVQTSLPDQPSSSASKEGIPAPTSAPHTTALQASYAALEDRSHRLRQDVVSENQELKQTGRIYGRHYQSYIKWFEASEASRVEADPSYAPIPALPITVAKVTLYLDHEMTRPKKIKLSEGAESTSTCGPEHAKQVVSALEHHRFDTQHLYPNDPLAQVSLRSDARIKTLQAAFEEKEPERVKKSHALKAVGTHAGPGATIRVLALLADSAKHNKTGRVDEHGALSHLHPELCLVGGIGLLFFSHFHIIKQPLPDFTVDFMDRGYGQFGKRDWYQLVAFSGQKDCKKEMSYETHHDRLKEIHIKNNVKISKVTHAGRQFTAKTARENGASSTEVKALGGWSESGSYRACYD</sequence>
<protein>
    <recommendedName>
        <fullName evidence="2">Ndc10 domain-containing protein</fullName>
    </recommendedName>
</protein>
<keyword evidence="4" id="KW-1185">Reference proteome</keyword>
<gene>
    <name evidence="3" type="ORF">FB45DRAFT_1020467</name>
</gene>
<evidence type="ECO:0000313" key="4">
    <source>
        <dbReference type="Proteomes" id="UP001221142"/>
    </source>
</evidence>
<comment type="caution">
    <text evidence="3">The sequence shown here is derived from an EMBL/GenBank/DDBJ whole genome shotgun (WGS) entry which is preliminary data.</text>
</comment>
<proteinExistence type="predicted"/>
<dbReference type="InterPro" id="IPR038279">
    <property type="entry name" value="Ndc10_dom2_sf"/>
</dbReference>